<evidence type="ECO:0000256" key="1">
    <source>
        <dbReference type="ARBA" id="ARBA00004370"/>
    </source>
</evidence>
<evidence type="ECO:0000256" key="8">
    <source>
        <dbReference type="SAM" id="MobiDB-lite"/>
    </source>
</evidence>
<evidence type="ECO:0000313" key="9">
    <source>
        <dbReference type="EMBL" id="SFJ74614.1"/>
    </source>
</evidence>
<evidence type="ECO:0000256" key="5">
    <source>
        <dbReference type="ARBA" id="ARBA00022737"/>
    </source>
</evidence>
<dbReference type="Gene3D" id="2.150.10.10">
    <property type="entry name" value="Serralysin-like metalloprotease, C-terminal"/>
    <property type="match status" value="6"/>
</dbReference>
<dbReference type="PANTHER" id="PTHR38340:SF1">
    <property type="entry name" value="S-LAYER PROTEIN"/>
    <property type="match status" value="1"/>
</dbReference>
<dbReference type="InterPro" id="IPR003995">
    <property type="entry name" value="RTX_toxin_determinant-A"/>
</dbReference>
<dbReference type="GO" id="GO:0005509">
    <property type="term" value="F:calcium ion binding"/>
    <property type="evidence" value="ECO:0007669"/>
    <property type="project" value="InterPro"/>
</dbReference>
<dbReference type="Pfam" id="PF00353">
    <property type="entry name" value="HemolysinCabind"/>
    <property type="match status" value="7"/>
</dbReference>
<evidence type="ECO:0000256" key="6">
    <source>
        <dbReference type="ARBA" id="ARBA00023026"/>
    </source>
</evidence>
<evidence type="ECO:0000256" key="2">
    <source>
        <dbReference type="ARBA" id="ARBA00004613"/>
    </source>
</evidence>
<dbReference type="SUPFAM" id="SSF75011">
    <property type="entry name" value="3-carboxy-cis,cis-mucoante lactonizing enzyme"/>
    <property type="match status" value="1"/>
</dbReference>
<evidence type="ECO:0000256" key="4">
    <source>
        <dbReference type="ARBA" id="ARBA00022656"/>
    </source>
</evidence>
<protein>
    <submittedName>
        <fullName evidence="9">Hemolysin-type calcium-binding repeat-containing protein</fullName>
    </submittedName>
</protein>
<dbReference type="GO" id="GO:0005576">
    <property type="term" value="C:extracellular region"/>
    <property type="evidence" value="ECO:0007669"/>
    <property type="project" value="UniProtKB-SubCell"/>
</dbReference>
<reference evidence="9 10" key="1">
    <citation type="submission" date="2016-10" db="EMBL/GenBank/DDBJ databases">
        <authorList>
            <person name="de Groot N.N."/>
        </authorList>
    </citation>
    <scope>NUCLEOTIDE SEQUENCE [LARGE SCALE GENOMIC DNA]</scope>
    <source>
        <strain evidence="9 10">CGMCC 1.8891</strain>
    </source>
</reference>
<comment type="subcellular location">
    <subcellularLocation>
        <location evidence="1">Membrane</location>
    </subcellularLocation>
    <subcellularLocation>
        <location evidence="2">Secreted</location>
    </subcellularLocation>
</comment>
<dbReference type="InterPro" id="IPR011049">
    <property type="entry name" value="Serralysin-like_metalloprot_C"/>
</dbReference>
<keyword evidence="4" id="KW-0800">Toxin</keyword>
<dbReference type="GO" id="GO:0090729">
    <property type="term" value="F:toxin activity"/>
    <property type="evidence" value="ECO:0007669"/>
    <property type="project" value="UniProtKB-KW"/>
</dbReference>
<evidence type="ECO:0000256" key="3">
    <source>
        <dbReference type="ARBA" id="ARBA00022525"/>
    </source>
</evidence>
<proteinExistence type="predicted"/>
<dbReference type="GeneID" id="98665649"/>
<dbReference type="PROSITE" id="PS00330">
    <property type="entry name" value="HEMOLYSIN_CALCIUM"/>
    <property type="match status" value="5"/>
</dbReference>
<feature type="region of interest" description="Disordered" evidence="8">
    <location>
        <begin position="477"/>
        <end position="504"/>
    </location>
</feature>
<dbReference type="PRINTS" id="PR00313">
    <property type="entry name" value="CABNDNGRPT"/>
</dbReference>
<organism evidence="9 10">
    <name type="scientific">Celeribacter halophilus</name>
    <dbReference type="NCBI Taxonomy" id="576117"/>
    <lineage>
        <taxon>Bacteria</taxon>
        <taxon>Pseudomonadati</taxon>
        <taxon>Pseudomonadota</taxon>
        <taxon>Alphaproteobacteria</taxon>
        <taxon>Rhodobacterales</taxon>
        <taxon>Roseobacteraceae</taxon>
        <taxon>Celeribacter</taxon>
    </lineage>
</organism>
<keyword evidence="6" id="KW-0843">Virulence</keyword>
<dbReference type="InterPro" id="IPR018511">
    <property type="entry name" value="Hemolysin-typ_Ca-bd_CS"/>
</dbReference>
<gene>
    <name evidence="9" type="ORF">SAMN04488138_109101</name>
</gene>
<dbReference type="EMBL" id="FORY01000009">
    <property type="protein sequence ID" value="SFJ74614.1"/>
    <property type="molecule type" value="Genomic_DNA"/>
</dbReference>
<accession>A0A1I3TTK9</accession>
<dbReference type="Proteomes" id="UP000183299">
    <property type="component" value="Unassembled WGS sequence"/>
</dbReference>
<dbReference type="RefSeq" id="WP_066601122.1">
    <property type="nucleotide sequence ID" value="NZ_FORY01000009.1"/>
</dbReference>
<dbReference type="PRINTS" id="PR01488">
    <property type="entry name" value="RTXTOXINA"/>
</dbReference>
<evidence type="ECO:0000256" key="7">
    <source>
        <dbReference type="ARBA" id="ARBA00023136"/>
    </source>
</evidence>
<name>A0A1I3TTK9_9RHOB</name>
<dbReference type="SUPFAM" id="SSF51120">
    <property type="entry name" value="beta-Roll"/>
    <property type="match status" value="3"/>
</dbReference>
<dbReference type="STRING" id="576117.SAMN04488138_109101"/>
<dbReference type="AlphaFoldDB" id="A0A1I3TTK9"/>
<dbReference type="InterPro" id="IPR050557">
    <property type="entry name" value="RTX_toxin/Mannuronan_C5-epim"/>
</dbReference>
<keyword evidence="10" id="KW-1185">Reference proteome</keyword>
<dbReference type="GO" id="GO:0016020">
    <property type="term" value="C:membrane"/>
    <property type="evidence" value="ECO:0007669"/>
    <property type="project" value="UniProtKB-SubCell"/>
</dbReference>
<dbReference type="PANTHER" id="PTHR38340">
    <property type="entry name" value="S-LAYER PROTEIN"/>
    <property type="match status" value="1"/>
</dbReference>
<dbReference type="InterPro" id="IPR001343">
    <property type="entry name" value="Hemolysn_Ca-bd"/>
</dbReference>
<evidence type="ECO:0000313" key="10">
    <source>
        <dbReference type="Proteomes" id="UP000183299"/>
    </source>
</evidence>
<keyword evidence="3" id="KW-0964">Secreted</keyword>
<keyword evidence="7" id="KW-0472">Membrane</keyword>
<keyword evidence="5" id="KW-0677">Repeat</keyword>
<sequence>MALFIGQEHISGNLDVWDATVPYLVMQGSEHDTRVTVYSGASSTYQTYRSVGGQLVEFEVGNATLNWVGLTLNGESYLLPDYVMAALEGQSGAQGESMVTSYSALSGQEKDRIQLLPVTIGGTDLVIAITPEMPGLSVQKTGESGYEEINYVADSSTLFLSDPTAVATLHLEGNCYLAVASATEGAVSVFRLHEDGALDFVTQEDVDIGIATPNVLTTLTMPDDRAYVLLGGYGSGTITVYEMAANGTLSTTDHILDDLTTRFGGISVLKSIVVGENVYVIAGGNDGGLSLFTLLPDGNLVFLEQVVDSDALGLMNLNALDVRAKGNLIEIFVTSSHEAGLTQLTVDPSARPIVLGTEGNDALQGTNGSDIIYDAGGEDRLTGSAGADWFVLTSDAAPDRIVDFELGVDLIDLSLWSGLYTTDQLELTYTSTGMEIRYGAETVVVETHDGYGLTPLDIEKEKIFNIPFWESDELTPVSTVDRADPDEEVEADESKGTNGPDTLIGTPGQDVLEGFAGDDHIEGRGANDLIYGGDGNDYISGGNSVDVIYGGVGDDVIYGNTGFDEIYGGDGDDYISGGDAGDRLYGGDGDDEIIGLSGLDFIDGGAGDDELYGSQGRDTISGGDGDDWISGGSAADQLYGGDGDDVIYGNEGIDSIFGGLGDDYIAGGSGGDVIYGEEGDDEIVGNMGLDQLYGGAGDDILRGSTGDDELYGGTGADRLYGGNGADILSGGEGDDVLIGGSHADTFVFEEGHGADQIRDFESIDILSLSSELTDGRTDLSAILKTFGEVTEDGYLLDFGYGDTILFQGVDHMSQIENMLIF</sequence>